<organism evidence="8">
    <name type="scientific">Caenorhabditis brenneri</name>
    <name type="common">Nematode worm</name>
    <dbReference type="NCBI Taxonomy" id="135651"/>
    <lineage>
        <taxon>Eukaryota</taxon>
        <taxon>Metazoa</taxon>
        <taxon>Ecdysozoa</taxon>
        <taxon>Nematoda</taxon>
        <taxon>Chromadorea</taxon>
        <taxon>Rhabditida</taxon>
        <taxon>Rhabditina</taxon>
        <taxon>Rhabditomorpha</taxon>
        <taxon>Rhabditoidea</taxon>
        <taxon>Rhabditidae</taxon>
        <taxon>Peloderinae</taxon>
        <taxon>Caenorhabditis</taxon>
    </lineage>
</organism>
<accession>G0NMV0</accession>
<keyword evidence="4 6" id="KW-1133">Transmembrane helix</keyword>
<dbReference type="GO" id="GO:0016020">
    <property type="term" value="C:membrane"/>
    <property type="evidence" value="ECO:0007669"/>
    <property type="project" value="UniProtKB-SubCell"/>
</dbReference>
<feature type="transmembrane region" description="Helical" evidence="6">
    <location>
        <begin position="6"/>
        <end position="25"/>
    </location>
</feature>
<evidence type="ECO:0000256" key="4">
    <source>
        <dbReference type="ARBA" id="ARBA00022989"/>
    </source>
</evidence>
<dbReference type="InterPro" id="IPR050920">
    <property type="entry name" value="Nematode_rcpt-like_delta"/>
</dbReference>
<evidence type="ECO:0000256" key="1">
    <source>
        <dbReference type="ARBA" id="ARBA00004141"/>
    </source>
</evidence>
<dbReference type="AlphaFoldDB" id="G0NMV0"/>
<feature type="transmembrane region" description="Helical" evidence="6">
    <location>
        <begin position="133"/>
        <end position="166"/>
    </location>
</feature>
<evidence type="ECO:0000313" key="7">
    <source>
        <dbReference type="EMBL" id="EGT34269.1"/>
    </source>
</evidence>
<feature type="transmembrane region" description="Helical" evidence="6">
    <location>
        <begin position="226"/>
        <end position="246"/>
    </location>
</feature>
<sequence length="291" mass="33556">MKPCVTIIVIKSITDILAAVLNYIVSERIVSTGRIIFIVSEGPCHSYLICFLSHLFLLSLLQQNLIWLMCSYTFRYYILHFHDPTLSTFLTTAILAYFPSLFHCLFWFATYYESLQSFEQYAPHMFSKLGDLVMAGSLVHIFSLVTAVVLIALSVIALGFYFWIWFTLYKYLKENTSRLSKTLITLNTQLVKAIHFQSLIPIFTILSFVALYLMHYSYIDPYRLQMLPSIFLSSTLSIFPMSYIIFMPPYFNFCLGQPKKKIAQMVKSKLKLNSAVDIAHSSTVVYPLSTF</sequence>
<dbReference type="EMBL" id="GL379912">
    <property type="protein sequence ID" value="EGT34269.1"/>
    <property type="molecule type" value="Genomic_DNA"/>
</dbReference>
<reference evidence="8" key="1">
    <citation type="submission" date="2011-07" db="EMBL/GenBank/DDBJ databases">
        <authorList>
            <consortium name="Caenorhabditis brenneri Sequencing and Analysis Consortium"/>
            <person name="Wilson R.K."/>
        </authorList>
    </citation>
    <scope>NUCLEOTIDE SEQUENCE [LARGE SCALE GENOMIC DNA]</scope>
    <source>
        <strain evidence="8">PB2801</strain>
    </source>
</reference>
<dbReference type="HOGENOM" id="CLU_057924_3_1_1"/>
<evidence type="ECO:0000313" key="8">
    <source>
        <dbReference type="Proteomes" id="UP000008068"/>
    </source>
</evidence>
<protein>
    <submittedName>
        <fullName evidence="7">Uncharacterized protein</fullName>
    </submittedName>
</protein>
<comment type="similarity">
    <text evidence="2">Belongs to the nematode receptor-like protein srd family.</text>
</comment>
<evidence type="ECO:0000256" key="5">
    <source>
        <dbReference type="ARBA" id="ARBA00023136"/>
    </source>
</evidence>
<dbReference type="PANTHER" id="PTHR22945:SF24">
    <property type="entry name" value="SERPENTINE RECEPTOR, CLASS T"/>
    <property type="match status" value="1"/>
</dbReference>
<proteinExistence type="inferred from homology"/>
<feature type="transmembrane region" description="Helical" evidence="6">
    <location>
        <begin position="89"/>
        <end position="112"/>
    </location>
</feature>
<name>G0NMV0_CAEBE</name>
<evidence type="ECO:0000256" key="6">
    <source>
        <dbReference type="SAM" id="Phobius"/>
    </source>
</evidence>
<keyword evidence="5 6" id="KW-0472">Membrane</keyword>
<evidence type="ECO:0000256" key="2">
    <source>
        <dbReference type="ARBA" id="ARBA00009166"/>
    </source>
</evidence>
<dbReference type="Pfam" id="PF10317">
    <property type="entry name" value="7TM_GPCR_Srd"/>
    <property type="match status" value="1"/>
</dbReference>
<gene>
    <name evidence="7" type="ORF">CAEBREN_01000</name>
</gene>
<feature type="transmembrane region" description="Helical" evidence="6">
    <location>
        <begin position="46"/>
        <end position="69"/>
    </location>
</feature>
<dbReference type="InterPro" id="IPR019421">
    <property type="entry name" value="7TM_GPCR_serpentine_rcpt_Srd"/>
</dbReference>
<dbReference type="FunCoup" id="G0NMV0">
    <property type="interactions" value="9"/>
</dbReference>
<dbReference type="Proteomes" id="UP000008068">
    <property type="component" value="Unassembled WGS sequence"/>
</dbReference>
<dbReference type="PANTHER" id="PTHR22945">
    <property type="entry name" value="SERPENTINE RECEPTOR, CLASS D DELTA"/>
    <property type="match status" value="1"/>
</dbReference>
<dbReference type="InParanoid" id="G0NMV0"/>
<keyword evidence="8" id="KW-1185">Reference proteome</keyword>
<dbReference type="eggNOG" id="ENOG502TKM2">
    <property type="taxonomic scope" value="Eukaryota"/>
</dbReference>
<keyword evidence="3 6" id="KW-0812">Transmembrane</keyword>
<evidence type="ECO:0000256" key="3">
    <source>
        <dbReference type="ARBA" id="ARBA00022692"/>
    </source>
</evidence>
<feature type="transmembrane region" description="Helical" evidence="6">
    <location>
        <begin position="194"/>
        <end position="214"/>
    </location>
</feature>
<comment type="subcellular location">
    <subcellularLocation>
        <location evidence="1">Membrane</location>
        <topology evidence="1">Multi-pass membrane protein</topology>
    </subcellularLocation>
</comment>
<dbReference type="OMA" id="FMPPYFN"/>
<dbReference type="OrthoDB" id="5864952at2759"/>